<comment type="caution">
    <text evidence="2">The sequence shown here is derived from an EMBL/GenBank/DDBJ whole genome shotgun (WGS) entry which is preliminary data.</text>
</comment>
<reference evidence="2 3" key="1">
    <citation type="submission" date="2019-05" db="EMBL/GenBank/DDBJ databases">
        <title>Streptomyces marianii sp. nov., a novel marine actinomycete from southern coast of India.</title>
        <authorList>
            <person name="Iniyan A.M."/>
            <person name="Wink J."/>
            <person name="Ramprasad E."/>
            <person name="Ramana C.V."/>
            <person name="Bunk B."/>
            <person name="Sproer C."/>
            <person name="Joseph F.-J.R.S."/>
            <person name="Vincent S.G.P."/>
        </authorList>
    </citation>
    <scope>NUCLEOTIDE SEQUENCE [LARGE SCALE GENOMIC DNA]</scope>
    <source>
        <strain evidence="2 3">ICN19</strain>
    </source>
</reference>
<protein>
    <recommendedName>
        <fullName evidence="4">DUF1430 domain-containing protein</fullName>
    </recommendedName>
</protein>
<keyword evidence="1" id="KW-1133">Transmembrane helix</keyword>
<evidence type="ECO:0000313" key="2">
    <source>
        <dbReference type="EMBL" id="TLQ45402.1"/>
    </source>
</evidence>
<feature type="transmembrane region" description="Helical" evidence="1">
    <location>
        <begin position="248"/>
        <end position="278"/>
    </location>
</feature>
<feature type="transmembrane region" description="Helical" evidence="1">
    <location>
        <begin position="616"/>
        <end position="636"/>
    </location>
</feature>
<evidence type="ECO:0000256" key="1">
    <source>
        <dbReference type="SAM" id="Phobius"/>
    </source>
</evidence>
<feature type="transmembrane region" description="Helical" evidence="1">
    <location>
        <begin position="223"/>
        <end position="242"/>
    </location>
</feature>
<keyword evidence="1" id="KW-0472">Membrane</keyword>
<dbReference type="OrthoDB" id="5125523at2"/>
<name>A0A5R9E9E6_9ACTN</name>
<feature type="transmembrane region" description="Helical" evidence="1">
    <location>
        <begin position="299"/>
        <end position="321"/>
    </location>
</feature>
<proteinExistence type="predicted"/>
<dbReference type="Proteomes" id="UP000305921">
    <property type="component" value="Unassembled WGS sequence"/>
</dbReference>
<gene>
    <name evidence="2" type="ORF">FEF34_22425</name>
</gene>
<organism evidence="2 3">
    <name type="scientific">Streptomyces marianii</name>
    <dbReference type="NCBI Taxonomy" id="1817406"/>
    <lineage>
        <taxon>Bacteria</taxon>
        <taxon>Bacillati</taxon>
        <taxon>Actinomycetota</taxon>
        <taxon>Actinomycetes</taxon>
        <taxon>Kitasatosporales</taxon>
        <taxon>Streptomycetaceae</taxon>
        <taxon>Streptomyces</taxon>
    </lineage>
</organism>
<sequence>MLQRGIRFVHVVTLAFSALLAFLFVRGIDESRVLGSVALVDVVDSDGTASSARVVDVVKSVAAESRVGVAREVPDLKNPEGLRHLYLATGDRGSATGAWLDEGYPSFSRNVETRVHPISEIEHLDPRGAYHVFGPPEAVDALIGEFAELGLRVNVAYPLSYATLATDYSGDPLPWSLGVMALAAVTLTGASVLLRAKTYAVLRLQGMSYPDVLMRDLRQTAGFWLVSFGGVVVVTLSALGLYNGWARLGLFASVALGIAALLTLLVIGSHAAVLALVFRVGILSSLKGELPSRAATISLYVVRVPALLLALSIALSVAVAGQDVLKRQENRDVYRSVGDAVSIRLSGAFATRPDELDRKVGPWLRAADARGEIVVAGRGDLQMTAPDANLPAGEILIVNETYAREQPVLDQEGRRYVPEAGDTKNSQRRPVRVIIPAPYTSHTEAIVQAVSRKLDPGLSRNIPVKPLGAKNGQQLFGYNTGALVYSSAHPANEDRSLMRDPIVVVVPNGSDFLTDDAYTTFATQEGVVFLDPDDVLNAIASEGLRDYVSSVSPVGQRIATELSDAVGDFRLQMFNLALAVAVLLVAGVGICIIYTRKNAQLIFVRHISGWTFAASHRFILAVEAAIAIVFAVRIPIEVWQQNREIAEFTAAGLPAPFPPLRVELAELALIAGLAVVELAVILLALSAFHRRIVKEGASEA</sequence>
<feature type="transmembrane region" description="Helical" evidence="1">
    <location>
        <begin position="173"/>
        <end position="194"/>
    </location>
</feature>
<feature type="transmembrane region" description="Helical" evidence="1">
    <location>
        <begin position="573"/>
        <end position="595"/>
    </location>
</feature>
<feature type="transmembrane region" description="Helical" evidence="1">
    <location>
        <begin position="667"/>
        <end position="688"/>
    </location>
</feature>
<dbReference type="AlphaFoldDB" id="A0A5R9E9E6"/>
<evidence type="ECO:0008006" key="4">
    <source>
        <dbReference type="Google" id="ProtNLM"/>
    </source>
</evidence>
<keyword evidence="1" id="KW-0812">Transmembrane</keyword>
<dbReference type="RefSeq" id="WP_138054743.1">
    <property type="nucleotide sequence ID" value="NZ_VAWE01000001.1"/>
</dbReference>
<keyword evidence="3" id="KW-1185">Reference proteome</keyword>
<dbReference type="EMBL" id="VAWE01000001">
    <property type="protein sequence ID" value="TLQ45402.1"/>
    <property type="molecule type" value="Genomic_DNA"/>
</dbReference>
<evidence type="ECO:0000313" key="3">
    <source>
        <dbReference type="Proteomes" id="UP000305921"/>
    </source>
</evidence>
<accession>A0A5R9E9E6</accession>